<comment type="caution">
    <text evidence="2">The sequence shown here is derived from an EMBL/GenBank/DDBJ whole genome shotgun (WGS) entry which is preliminary data.</text>
</comment>
<keyword evidence="1" id="KW-0732">Signal</keyword>
<keyword evidence="3" id="KW-1185">Reference proteome</keyword>
<protein>
    <recommendedName>
        <fullName evidence="4">DUF4402 domain-containing protein</fullName>
    </recommendedName>
</protein>
<proteinExistence type="predicted"/>
<evidence type="ECO:0000256" key="1">
    <source>
        <dbReference type="SAM" id="SignalP"/>
    </source>
</evidence>
<evidence type="ECO:0008006" key="4">
    <source>
        <dbReference type="Google" id="ProtNLM"/>
    </source>
</evidence>
<accession>A0A9X2ZK70</accession>
<dbReference type="EMBL" id="JAOZEV010000007">
    <property type="protein sequence ID" value="MCV9932911.1"/>
    <property type="molecule type" value="Genomic_DNA"/>
</dbReference>
<dbReference type="RefSeq" id="WP_264287146.1">
    <property type="nucleotide sequence ID" value="NZ_JAOZEV010000007.1"/>
</dbReference>
<name>A0A9X2ZK70_9FLAO</name>
<dbReference type="Proteomes" id="UP001151133">
    <property type="component" value="Unassembled WGS sequence"/>
</dbReference>
<organism evidence="2 3">
    <name type="scientific">Flavobacterium frigoritolerans</name>
    <dbReference type="NCBI Taxonomy" id="2987686"/>
    <lineage>
        <taxon>Bacteria</taxon>
        <taxon>Pseudomonadati</taxon>
        <taxon>Bacteroidota</taxon>
        <taxon>Flavobacteriia</taxon>
        <taxon>Flavobacteriales</taxon>
        <taxon>Flavobacteriaceae</taxon>
        <taxon>Flavobacterium</taxon>
    </lineage>
</organism>
<reference evidence="2" key="1">
    <citation type="submission" date="2022-10" db="EMBL/GenBank/DDBJ databases">
        <title>Two novel species of Flavobacterium.</title>
        <authorList>
            <person name="Liu Q."/>
            <person name="Xin Y.-H."/>
        </authorList>
    </citation>
    <scope>NUCLEOTIDE SEQUENCE</scope>
    <source>
        <strain evidence="2">LS1R47</strain>
    </source>
</reference>
<feature type="signal peptide" evidence="1">
    <location>
        <begin position="1"/>
        <end position="19"/>
    </location>
</feature>
<gene>
    <name evidence="2" type="ORF">OIU80_11505</name>
</gene>
<dbReference type="AlphaFoldDB" id="A0A9X2ZK70"/>
<sequence length="198" mass="21245">MIKKLLTGLNLLVFITVFSQSGIGTHTPEGALDISYPDNEWGLVLPHVDQAENTKNPMGGNVKKGTIVYDSKEDCIRYFNGDKWSGCLLRGITDPIKLDCSSAVLSKDVIINYPVSTQTTVSIPYSNLGVDFDYGETPFLSQNVTGLMAVLPSGSIKKGPGVLVFSISGTPSAKGEAKFSLSIAGVTCEFVITVKELY</sequence>
<feature type="chain" id="PRO_5040864645" description="DUF4402 domain-containing protein" evidence="1">
    <location>
        <begin position="20"/>
        <end position="198"/>
    </location>
</feature>
<evidence type="ECO:0000313" key="2">
    <source>
        <dbReference type="EMBL" id="MCV9932911.1"/>
    </source>
</evidence>
<evidence type="ECO:0000313" key="3">
    <source>
        <dbReference type="Proteomes" id="UP001151133"/>
    </source>
</evidence>